<dbReference type="AlphaFoldDB" id="A0A1V8YAE9"/>
<feature type="transmembrane region" description="Helical" evidence="7">
    <location>
        <begin position="90"/>
        <end position="108"/>
    </location>
</feature>
<protein>
    <recommendedName>
        <fullName evidence="9">ABC transmembrane type-1 domain-containing protein</fullName>
    </recommendedName>
</protein>
<evidence type="ECO:0000256" key="1">
    <source>
        <dbReference type="ARBA" id="ARBA00004651"/>
    </source>
</evidence>
<keyword evidence="2 7" id="KW-0813">Transport</keyword>
<keyword evidence="4 7" id="KW-0812">Transmembrane</keyword>
<dbReference type="RefSeq" id="WP_241546240.1">
    <property type="nucleotide sequence ID" value="NZ_MJEA01000011.1"/>
</dbReference>
<evidence type="ECO:0000256" key="5">
    <source>
        <dbReference type="ARBA" id="ARBA00022989"/>
    </source>
</evidence>
<feature type="transmembrane region" description="Helical" evidence="7">
    <location>
        <begin position="58"/>
        <end position="83"/>
    </location>
</feature>
<evidence type="ECO:0000256" key="3">
    <source>
        <dbReference type="ARBA" id="ARBA00022475"/>
    </source>
</evidence>
<dbReference type="EMBL" id="MJEA01000011">
    <property type="protein sequence ID" value="OQO69266.1"/>
    <property type="molecule type" value="Genomic_DNA"/>
</dbReference>
<dbReference type="InterPro" id="IPR035906">
    <property type="entry name" value="MetI-like_sf"/>
</dbReference>
<evidence type="ECO:0000256" key="7">
    <source>
        <dbReference type="RuleBase" id="RU363032"/>
    </source>
</evidence>
<dbReference type="InterPro" id="IPR000515">
    <property type="entry name" value="MetI-like"/>
</dbReference>
<evidence type="ECO:0000313" key="10">
    <source>
        <dbReference type="EMBL" id="OQO69266.1"/>
    </source>
</evidence>
<feature type="signal peptide" evidence="8">
    <location>
        <begin position="1"/>
        <end position="22"/>
    </location>
</feature>
<dbReference type="GO" id="GO:0055085">
    <property type="term" value="P:transmembrane transport"/>
    <property type="evidence" value="ECO:0007669"/>
    <property type="project" value="InterPro"/>
</dbReference>
<dbReference type="Pfam" id="PF00528">
    <property type="entry name" value="BPD_transp_1"/>
    <property type="match status" value="1"/>
</dbReference>
<evidence type="ECO:0000256" key="2">
    <source>
        <dbReference type="ARBA" id="ARBA00022448"/>
    </source>
</evidence>
<dbReference type="PANTHER" id="PTHR43386:SF25">
    <property type="entry name" value="PEPTIDE ABC TRANSPORTER PERMEASE PROTEIN"/>
    <property type="match status" value="1"/>
</dbReference>
<dbReference type="SUPFAM" id="SSF161098">
    <property type="entry name" value="MetI-like"/>
    <property type="match status" value="1"/>
</dbReference>
<dbReference type="Proteomes" id="UP000192477">
    <property type="component" value="Unassembled WGS sequence"/>
</dbReference>
<dbReference type="GO" id="GO:0005886">
    <property type="term" value="C:plasma membrane"/>
    <property type="evidence" value="ECO:0007669"/>
    <property type="project" value="UniProtKB-SubCell"/>
</dbReference>
<gene>
    <name evidence="10" type="ORF">BH747_10175</name>
</gene>
<dbReference type="Gene3D" id="1.10.3720.10">
    <property type="entry name" value="MetI-like"/>
    <property type="match status" value="1"/>
</dbReference>
<keyword evidence="6 7" id="KW-0472">Membrane</keyword>
<evidence type="ECO:0000256" key="8">
    <source>
        <dbReference type="SAM" id="SignalP"/>
    </source>
</evidence>
<dbReference type="CDD" id="cd06261">
    <property type="entry name" value="TM_PBP2"/>
    <property type="match status" value="1"/>
</dbReference>
<comment type="caution">
    <text evidence="10">The sequence shown here is derived from an EMBL/GenBank/DDBJ whole genome shotgun (WGS) entry which is preliminary data.</text>
</comment>
<keyword evidence="5 7" id="KW-1133">Transmembrane helix</keyword>
<proteinExistence type="inferred from homology"/>
<evidence type="ECO:0000256" key="6">
    <source>
        <dbReference type="ARBA" id="ARBA00023136"/>
    </source>
</evidence>
<dbReference type="PROSITE" id="PS50928">
    <property type="entry name" value="ABC_TM1"/>
    <property type="match status" value="1"/>
</dbReference>
<dbReference type="PANTHER" id="PTHR43386">
    <property type="entry name" value="OLIGOPEPTIDE TRANSPORT SYSTEM PERMEASE PROTEIN APPC"/>
    <property type="match status" value="1"/>
</dbReference>
<keyword evidence="3" id="KW-1003">Cell membrane</keyword>
<accession>A0A1V8YAE9</accession>
<name>A0A1V8YAE9_9ENTE</name>
<reference evidence="10 11" key="1">
    <citation type="journal article" date="2017" name="BMC Microbiol.">
        <title>Comparative genomics of Enterococcus spp. isolated from bovine feces.</title>
        <authorList>
            <person name="Beukers A.G."/>
            <person name="Zaheer R."/>
            <person name="Goji N."/>
            <person name="Amoako K.K."/>
            <person name="Chaves A.V."/>
            <person name="Ward M.P."/>
            <person name="McAllister T.A."/>
        </authorList>
    </citation>
    <scope>NUCLEOTIDE SEQUENCE [LARGE SCALE GENOMIC DNA]</scope>
    <source>
        <strain evidence="10 11">F1129D 143</strain>
    </source>
</reference>
<feature type="transmembrane region" description="Helical" evidence="7">
    <location>
        <begin position="224"/>
        <end position="247"/>
    </location>
</feature>
<evidence type="ECO:0000256" key="4">
    <source>
        <dbReference type="ARBA" id="ARBA00022692"/>
    </source>
</evidence>
<sequence>MSWKKKWCMLLLLSVMGMFLWGKTTDPYVIDQSIRLEGISWQHWCGTDYLGRDVYTRIVYGTFSSLIITIIVLVSVLTISLLLGGGAGLLGGWFDLLVMTFTDILLSVPSLLLALVFTGIFSNTIVTVMVALMISWSGKYIRYIRHLVLDLKKEEFVCLAPLRGSLGKHTLMVHILPNLFTELFSLVISDIGKLLLSISGLSFLGIGIQPPMPELGTILYDGKMYFFVAPWLFIFPGIVLSSIILLTQAFSHQFSERKE</sequence>
<feature type="domain" description="ABC transmembrane type-1" evidence="9">
    <location>
        <begin position="66"/>
        <end position="251"/>
    </location>
</feature>
<evidence type="ECO:0000259" key="9">
    <source>
        <dbReference type="PROSITE" id="PS50928"/>
    </source>
</evidence>
<feature type="transmembrane region" description="Helical" evidence="7">
    <location>
        <begin position="114"/>
        <end position="136"/>
    </location>
</feature>
<feature type="transmembrane region" description="Helical" evidence="7">
    <location>
        <begin position="194"/>
        <end position="212"/>
    </location>
</feature>
<keyword evidence="8" id="KW-0732">Signal</keyword>
<dbReference type="STRING" id="112904.BH747_10175"/>
<feature type="chain" id="PRO_5039383919" description="ABC transmembrane type-1 domain-containing protein" evidence="8">
    <location>
        <begin position="23"/>
        <end position="259"/>
    </location>
</feature>
<comment type="similarity">
    <text evidence="7">Belongs to the binding-protein-dependent transport system permease family.</text>
</comment>
<evidence type="ECO:0000313" key="11">
    <source>
        <dbReference type="Proteomes" id="UP000192477"/>
    </source>
</evidence>
<dbReference type="InterPro" id="IPR050366">
    <property type="entry name" value="BP-dependent_transpt_permease"/>
</dbReference>
<organism evidence="10 11">
    <name type="scientific">Enterococcus villorum</name>
    <dbReference type="NCBI Taxonomy" id="112904"/>
    <lineage>
        <taxon>Bacteria</taxon>
        <taxon>Bacillati</taxon>
        <taxon>Bacillota</taxon>
        <taxon>Bacilli</taxon>
        <taxon>Lactobacillales</taxon>
        <taxon>Enterococcaceae</taxon>
        <taxon>Enterococcus</taxon>
    </lineage>
</organism>
<comment type="subcellular location">
    <subcellularLocation>
        <location evidence="1 7">Cell membrane</location>
        <topology evidence="1 7">Multi-pass membrane protein</topology>
    </subcellularLocation>
</comment>